<comment type="caution">
    <text evidence="1">The sequence shown here is derived from an EMBL/GenBank/DDBJ whole genome shotgun (WGS) entry which is preliminary data.</text>
</comment>
<organism evidence="1 2">
    <name type="scientific">Moniliophthora roreri</name>
    <name type="common">Frosty pod rot fungus</name>
    <name type="synonym">Monilia roreri</name>
    <dbReference type="NCBI Taxonomy" id="221103"/>
    <lineage>
        <taxon>Eukaryota</taxon>
        <taxon>Fungi</taxon>
        <taxon>Dikarya</taxon>
        <taxon>Basidiomycota</taxon>
        <taxon>Agaricomycotina</taxon>
        <taxon>Agaricomycetes</taxon>
        <taxon>Agaricomycetidae</taxon>
        <taxon>Agaricales</taxon>
        <taxon>Marasmiineae</taxon>
        <taxon>Marasmiaceae</taxon>
        <taxon>Moniliophthora</taxon>
    </lineage>
</organism>
<evidence type="ECO:0000313" key="2">
    <source>
        <dbReference type="Proteomes" id="UP000054988"/>
    </source>
</evidence>
<dbReference type="AlphaFoldDB" id="A0A0W0GDL0"/>
<dbReference type="EMBL" id="LATX01000285">
    <property type="protein sequence ID" value="KTB46654.1"/>
    <property type="molecule type" value="Genomic_DNA"/>
</dbReference>
<evidence type="ECO:0000313" key="1">
    <source>
        <dbReference type="EMBL" id="KTB46654.1"/>
    </source>
</evidence>
<protein>
    <submittedName>
        <fullName evidence="1">Uncharacterized protein</fullName>
    </submittedName>
</protein>
<accession>A0A0W0GDL0</accession>
<name>A0A0W0GDL0_MONRR</name>
<sequence>MSTVRWDCTHSHMLSSKAIAEGWDTFIFVKWTRYGGNLVVAWIVPPDYCNALNGNLDQDRVQKPENLIQLPSALVDDFKKNKFAIDVVRQNRLVTFPGISPETDILLRSYTFTLYSSNVPFLRTHFRLCLRLHCLAGDIFPEYEAQVDDRLESIDTSSGYGVHQAHEDPLDIALRQWLLSQAMSELDYAQN</sequence>
<proteinExistence type="predicted"/>
<dbReference type="Proteomes" id="UP000054988">
    <property type="component" value="Unassembled WGS sequence"/>
</dbReference>
<gene>
    <name evidence="1" type="ORF">WG66_754</name>
</gene>
<reference evidence="1 2" key="1">
    <citation type="submission" date="2015-12" db="EMBL/GenBank/DDBJ databases">
        <title>Draft genome sequence of Moniliophthora roreri, the causal agent of frosty pod rot of cacao.</title>
        <authorList>
            <person name="Aime M.C."/>
            <person name="Diaz-Valderrama J.R."/>
            <person name="Kijpornyongpan T."/>
            <person name="Phillips-Mora W."/>
        </authorList>
    </citation>
    <scope>NUCLEOTIDE SEQUENCE [LARGE SCALE GENOMIC DNA]</scope>
    <source>
        <strain evidence="1 2">MCA 2952</strain>
    </source>
</reference>